<reference evidence="6" key="1">
    <citation type="submission" date="2022-11" db="EMBL/GenBank/DDBJ databases">
        <title>Robbsia betulipollinis sp. nov., isolated from pollen of birch (Betula pendula).</title>
        <authorList>
            <person name="Shi H."/>
            <person name="Ambika Manirajan B."/>
            <person name="Ratering S."/>
            <person name="Geissler-Plaum R."/>
            <person name="Schnell S."/>
        </authorList>
    </citation>
    <scope>NUCLEOTIDE SEQUENCE</scope>
    <source>
        <strain evidence="6">Bb-Pol-6</strain>
    </source>
</reference>
<dbReference type="SUPFAM" id="SSF158442">
    <property type="entry name" value="DsbB-like"/>
    <property type="match status" value="1"/>
</dbReference>
<comment type="subcellular location">
    <subcellularLocation>
        <location evidence="1">Membrane</location>
        <topology evidence="1">Multi-pass membrane protein</topology>
    </subcellularLocation>
</comment>
<evidence type="ECO:0000256" key="2">
    <source>
        <dbReference type="ARBA" id="ARBA00022692"/>
    </source>
</evidence>
<dbReference type="Gene3D" id="1.20.1550.10">
    <property type="entry name" value="DsbB-like"/>
    <property type="match status" value="1"/>
</dbReference>
<evidence type="ECO:0000313" key="7">
    <source>
        <dbReference type="Proteomes" id="UP001082899"/>
    </source>
</evidence>
<dbReference type="InterPro" id="IPR003752">
    <property type="entry name" value="DiS_bond_form_DsbB/BdbC"/>
</dbReference>
<feature type="transmembrane region" description="Helical" evidence="5">
    <location>
        <begin position="70"/>
        <end position="89"/>
    </location>
</feature>
<name>A0ABT3ZL19_9BURK</name>
<accession>A0ABT3ZL19</accession>
<comment type="caution">
    <text evidence="6">The sequence shown here is derived from an EMBL/GenBank/DDBJ whole genome shotgun (WGS) entry which is preliminary data.</text>
</comment>
<proteinExistence type="predicted"/>
<evidence type="ECO:0000256" key="5">
    <source>
        <dbReference type="SAM" id="Phobius"/>
    </source>
</evidence>
<dbReference type="Pfam" id="PF02600">
    <property type="entry name" value="DsbB"/>
    <property type="match status" value="1"/>
</dbReference>
<feature type="transmembrane region" description="Helical" evidence="5">
    <location>
        <begin position="147"/>
        <end position="165"/>
    </location>
</feature>
<keyword evidence="3 5" id="KW-1133">Transmembrane helix</keyword>
<evidence type="ECO:0000256" key="3">
    <source>
        <dbReference type="ARBA" id="ARBA00022989"/>
    </source>
</evidence>
<organism evidence="6 7">
    <name type="scientific">Robbsia betulipollinis</name>
    <dbReference type="NCBI Taxonomy" id="2981849"/>
    <lineage>
        <taxon>Bacteria</taxon>
        <taxon>Pseudomonadati</taxon>
        <taxon>Pseudomonadota</taxon>
        <taxon>Betaproteobacteria</taxon>
        <taxon>Burkholderiales</taxon>
        <taxon>Burkholderiaceae</taxon>
        <taxon>Robbsia</taxon>
    </lineage>
</organism>
<keyword evidence="4 5" id="KW-0472">Membrane</keyword>
<keyword evidence="2 5" id="KW-0812">Transmembrane</keyword>
<keyword evidence="7" id="KW-1185">Reference proteome</keyword>
<feature type="transmembrane region" description="Helical" evidence="5">
    <location>
        <begin position="109"/>
        <end position="127"/>
    </location>
</feature>
<evidence type="ECO:0000256" key="4">
    <source>
        <dbReference type="ARBA" id="ARBA00023136"/>
    </source>
</evidence>
<dbReference type="RefSeq" id="WP_267846989.1">
    <property type="nucleotide sequence ID" value="NZ_JAPMXC010000001.1"/>
</dbReference>
<sequence>MKRIFLNGLGPYINELSLLIITGTLFTAFYYQLVLNEIPCPLCLLQRASIVLIGAGFLFNIQFGTSTRHFGMALVGCVVTAAVATRQVFLHILPQATGYGGRLLGLHLYTWTLVFAVAMMLCIAFALMQPEARPASSGRVPTLARRIVVLLFVSVVVMNLASVFLECGLSQCVDNPVGYKWLDAW</sequence>
<gene>
    <name evidence="6" type="ORF">OVY01_08305</name>
</gene>
<feature type="transmembrane region" description="Helical" evidence="5">
    <location>
        <begin position="12"/>
        <end position="32"/>
    </location>
</feature>
<dbReference type="InterPro" id="IPR023380">
    <property type="entry name" value="DsbB-like_sf"/>
</dbReference>
<dbReference type="EMBL" id="JAPMXC010000001">
    <property type="protein sequence ID" value="MCY0387234.1"/>
    <property type="molecule type" value="Genomic_DNA"/>
</dbReference>
<feature type="transmembrane region" description="Helical" evidence="5">
    <location>
        <begin position="44"/>
        <end position="63"/>
    </location>
</feature>
<dbReference type="Proteomes" id="UP001082899">
    <property type="component" value="Unassembled WGS sequence"/>
</dbReference>
<evidence type="ECO:0000313" key="6">
    <source>
        <dbReference type="EMBL" id="MCY0387234.1"/>
    </source>
</evidence>
<protein>
    <submittedName>
        <fullName evidence="6">Disulfide bond formation protein B</fullName>
    </submittedName>
</protein>
<evidence type="ECO:0000256" key="1">
    <source>
        <dbReference type="ARBA" id="ARBA00004141"/>
    </source>
</evidence>